<dbReference type="EMBL" id="PQIB02000009">
    <property type="protein sequence ID" value="RLM97828.1"/>
    <property type="molecule type" value="Genomic_DNA"/>
</dbReference>
<dbReference type="AlphaFoldDB" id="A0A3L6R4W5"/>
<keyword evidence="3" id="KW-1185">Reference proteome</keyword>
<gene>
    <name evidence="2" type="ORF">C2845_PM06G13220</name>
</gene>
<evidence type="ECO:0000313" key="3">
    <source>
        <dbReference type="Proteomes" id="UP000275267"/>
    </source>
</evidence>
<accession>A0A3L6R4W5</accession>
<dbReference type="Proteomes" id="UP000275267">
    <property type="component" value="Unassembled WGS sequence"/>
</dbReference>
<proteinExistence type="predicted"/>
<dbReference type="SUPFAM" id="SSF81383">
    <property type="entry name" value="F-box domain"/>
    <property type="match status" value="1"/>
</dbReference>
<sequence length="320" mass="35344">MLKRAGAAGLHARAEDDGFRLDDEVLITILSRVAGSTADLVRCAATCRRWRRLVSTNAAFICRHAPRPIRSKSFVRFFHLNNTVDATAPRSLWLGKPLFGGLVRGYGHRVLDASSRVVASRDGLLAAEIRRAGIGSATRQQATRAAIVHRGIVFWPGLRLALLALPTEGAAVVRGLSTSRLYDREGSMLGLMPDGKLCWVDVVGNVMRVSLRSHNGDMLCLHDGSLNGWWVSLWSISLPKVMPEFSSATSVTPRWFYEKSGIFFFTAKIGHGEGGEERCYTLNVSTNKIYEVSRSGASNEPWGDMYGYELDREKFLGSLR</sequence>
<name>A0A3L6R4W5_PANMI</name>
<dbReference type="OrthoDB" id="695544at2759"/>
<dbReference type="CDD" id="cd09917">
    <property type="entry name" value="F-box_SF"/>
    <property type="match status" value="1"/>
</dbReference>
<dbReference type="Pfam" id="PF12937">
    <property type="entry name" value="F-box-like"/>
    <property type="match status" value="1"/>
</dbReference>
<dbReference type="InterPro" id="IPR001810">
    <property type="entry name" value="F-box_dom"/>
</dbReference>
<organism evidence="2 3">
    <name type="scientific">Panicum miliaceum</name>
    <name type="common">Proso millet</name>
    <name type="synonym">Broomcorn millet</name>
    <dbReference type="NCBI Taxonomy" id="4540"/>
    <lineage>
        <taxon>Eukaryota</taxon>
        <taxon>Viridiplantae</taxon>
        <taxon>Streptophyta</taxon>
        <taxon>Embryophyta</taxon>
        <taxon>Tracheophyta</taxon>
        <taxon>Spermatophyta</taxon>
        <taxon>Magnoliopsida</taxon>
        <taxon>Liliopsida</taxon>
        <taxon>Poales</taxon>
        <taxon>Poaceae</taxon>
        <taxon>PACMAD clade</taxon>
        <taxon>Panicoideae</taxon>
        <taxon>Panicodae</taxon>
        <taxon>Paniceae</taxon>
        <taxon>Panicinae</taxon>
        <taxon>Panicum</taxon>
        <taxon>Panicum sect. Panicum</taxon>
    </lineage>
</organism>
<dbReference type="Gene3D" id="1.20.1280.50">
    <property type="match status" value="1"/>
</dbReference>
<reference evidence="3" key="1">
    <citation type="journal article" date="2019" name="Nat. Commun.">
        <title>The genome of broomcorn millet.</title>
        <authorList>
            <person name="Zou C."/>
            <person name="Miki D."/>
            <person name="Li D."/>
            <person name="Tang Q."/>
            <person name="Xiao L."/>
            <person name="Rajput S."/>
            <person name="Deng P."/>
            <person name="Jia W."/>
            <person name="Huang R."/>
            <person name="Zhang M."/>
            <person name="Sun Y."/>
            <person name="Hu J."/>
            <person name="Fu X."/>
            <person name="Schnable P.S."/>
            <person name="Li F."/>
            <person name="Zhang H."/>
            <person name="Feng B."/>
            <person name="Zhu X."/>
            <person name="Liu R."/>
            <person name="Schnable J.C."/>
            <person name="Zhu J.-K."/>
            <person name="Zhang H."/>
        </authorList>
    </citation>
    <scope>NUCLEOTIDE SEQUENCE [LARGE SCALE GENOMIC DNA]</scope>
</reference>
<dbReference type="InterPro" id="IPR036047">
    <property type="entry name" value="F-box-like_dom_sf"/>
</dbReference>
<evidence type="ECO:0000259" key="1">
    <source>
        <dbReference type="Pfam" id="PF12937"/>
    </source>
</evidence>
<dbReference type="PANTHER" id="PTHR36140">
    <property type="entry name" value="F-BOX DOMAIN-CONTAINING PROTEIN-RELATED"/>
    <property type="match status" value="1"/>
</dbReference>
<comment type="caution">
    <text evidence="2">The sequence shown here is derived from an EMBL/GenBank/DDBJ whole genome shotgun (WGS) entry which is preliminary data.</text>
</comment>
<protein>
    <recommendedName>
        <fullName evidence="1">F-box domain-containing protein</fullName>
    </recommendedName>
</protein>
<evidence type="ECO:0000313" key="2">
    <source>
        <dbReference type="EMBL" id="RLM97828.1"/>
    </source>
</evidence>
<feature type="domain" description="F-box" evidence="1">
    <location>
        <begin position="23"/>
        <end position="57"/>
    </location>
</feature>